<feature type="transmembrane region" description="Helical" evidence="1">
    <location>
        <begin position="101"/>
        <end position="121"/>
    </location>
</feature>
<sequence>MLSEEYGMQPAPGYGKLLPNAPNLHPSDFEMWFFLFWAGALVVVIALPWAFMQYRKGNHMPALCLAGGLACSIQEPMWDHLGHLRWAEALPDAFSNFGLDVPVLIPPCYMLFFGLEVFFIFTMLNRGITRKDLALLFVACGITDAIMEHPGLLMGIYEYYGNGGPQPFDFGNKFPFYWSIVNSAGFMAGGVMCHYLWPKLKGKGWKELIIIAIPPVGMMVGYSFTAWPVFLAINANISVELQWILGGGGCVIGAIGFVYLVAELVCVEESDVEWTLWNLFKARFMLPAQRERFYESGGKTTKRQPKVVASTTTK</sequence>
<accession>A0AAU7B1B6</accession>
<feature type="transmembrane region" description="Helical" evidence="1">
    <location>
        <begin position="176"/>
        <end position="197"/>
    </location>
</feature>
<feature type="transmembrane region" description="Helical" evidence="1">
    <location>
        <begin position="209"/>
        <end position="231"/>
    </location>
</feature>
<keyword evidence="1" id="KW-0472">Membrane</keyword>
<keyword evidence="1" id="KW-0812">Transmembrane</keyword>
<gene>
    <name evidence="2" type="ORF">DSM112329_04598</name>
</gene>
<evidence type="ECO:0000256" key="1">
    <source>
        <dbReference type="SAM" id="Phobius"/>
    </source>
</evidence>
<organism evidence="2">
    <name type="scientific">Paraconexibacter sp. AEG42_29</name>
    <dbReference type="NCBI Taxonomy" id="2997339"/>
    <lineage>
        <taxon>Bacteria</taxon>
        <taxon>Bacillati</taxon>
        <taxon>Actinomycetota</taxon>
        <taxon>Thermoleophilia</taxon>
        <taxon>Solirubrobacterales</taxon>
        <taxon>Paraconexibacteraceae</taxon>
        <taxon>Paraconexibacter</taxon>
    </lineage>
</organism>
<keyword evidence="1" id="KW-1133">Transmembrane helix</keyword>
<feature type="transmembrane region" description="Helical" evidence="1">
    <location>
        <begin position="31"/>
        <end position="51"/>
    </location>
</feature>
<reference evidence="2" key="1">
    <citation type="submission" date="2022-12" db="EMBL/GenBank/DDBJ databases">
        <title>Paraconexibacter alkalitolerans sp. nov. and Baekduia alba sp. nov., isolated from soil and emended description of the genera Paraconexibacter (Chun et al., 2020) and Baekduia (An et al., 2020).</title>
        <authorList>
            <person name="Vieira S."/>
            <person name="Huber K.J."/>
            <person name="Geppert A."/>
            <person name="Wolf J."/>
            <person name="Neumann-Schaal M."/>
            <person name="Muesken M."/>
            <person name="Overmann J."/>
        </authorList>
    </citation>
    <scope>NUCLEOTIDE SEQUENCE</scope>
    <source>
        <strain evidence="2">AEG42_29</strain>
    </source>
</reference>
<dbReference type="KEGG" id="parq:DSM112329_04598"/>
<feature type="transmembrane region" description="Helical" evidence="1">
    <location>
        <begin position="243"/>
        <end position="262"/>
    </location>
</feature>
<evidence type="ECO:0000313" key="2">
    <source>
        <dbReference type="EMBL" id="XAY07708.1"/>
    </source>
</evidence>
<dbReference type="EMBL" id="CP114014">
    <property type="protein sequence ID" value="XAY07708.1"/>
    <property type="molecule type" value="Genomic_DNA"/>
</dbReference>
<dbReference type="AlphaFoldDB" id="A0AAU7B1B6"/>
<proteinExistence type="predicted"/>
<protein>
    <submittedName>
        <fullName evidence="2">Uncharacterized protein</fullName>
    </submittedName>
</protein>
<name>A0AAU7B1B6_9ACTN</name>
<feature type="transmembrane region" description="Helical" evidence="1">
    <location>
        <begin position="133"/>
        <end position="156"/>
    </location>
</feature>